<dbReference type="PANTHER" id="PTHR19278:SF9">
    <property type="entry name" value="URIDINE 5'-MONOPHOSPHATE SYNTHASE"/>
    <property type="match status" value="1"/>
</dbReference>
<dbReference type="InterPro" id="IPR004467">
    <property type="entry name" value="Or_phspho_trans_dom"/>
</dbReference>
<evidence type="ECO:0000313" key="8">
    <source>
        <dbReference type="EMBL" id="EKU27542.1"/>
    </source>
</evidence>
<evidence type="ECO:0000256" key="2">
    <source>
        <dbReference type="ARBA" id="ARBA00011971"/>
    </source>
</evidence>
<comment type="subunit">
    <text evidence="6">Homodimer.</text>
</comment>
<keyword evidence="3 6" id="KW-0328">Glycosyltransferase</keyword>
<dbReference type="InterPro" id="IPR023031">
    <property type="entry name" value="OPRT"/>
</dbReference>
<dbReference type="PATRIC" id="fig|1234409.3.peg.290"/>
<dbReference type="GO" id="GO:0004588">
    <property type="term" value="F:orotate phosphoribosyltransferase activity"/>
    <property type="evidence" value="ECO:0007669"/>
    <property type="project" value="UniProtKB-UniRule"/>
</dbReference>
<dbReference type="AlphaFoldDB" id="K8ZC11"/>
<keyword evidence="5 6" id="KW-0665">Pyrimidine biosynthesis</keyword>
<dbReference type="eggNOG" id="COG0461">
    <property type="taxonomic scope" value="Bacteria"/>
</dbReference>
<dbReference type="EMBL" id="AMYT01000011">
    <property type="protein sequence ID" value="EKU27542.1"/>
    <property type="molecule type" value="Genomic_DNA"/>
</dbReference>
<dbReference type="HAMAP" id="MF_01208">
    <property type="entry name" value="PyrE"/>
    <property type="match status" value="1"/>
</dbReference>
<proteinExistence type="inferred from homology"/>
<dbReference type="UniPathway" id="UPA00070">
    <property type="reaction ID" value="UER00119"/>
</dbReference>
<dbReference type="InterPro" id="IPR029057">
    <property type="entry name" value="PRTase-like"/>
</dbReference>
<dbReference type="EC" id="2.4.2.10" evidence="2 6"/>
<gene>
    <name evidence="6" type="primary">pyrE</name>
    <name evidence="8" type="ORF">C683_0323</name>
</gene>
<keyword evidence="4 6" id="KW-0808">Transferase</keyword>
<feature type="binding site" evidence="6">
    <location>
        <position position="100"/>
    </location>
    <ligand>
        <name>5-phospho-alpha-D-ribose 1-diphosphate</name>
        <dbReference type="ChEBI" id="CHEBI:58017"/>
        <note>ligand shared between dimeric partners</note>
    </ligand>
</feature>
<feature type="domain" description="Phosphoribosyltransferase" evidence="7">
    <location>
        <begin position="46"/>
        <end position="144"/>
    </location>
</feature>
<evidence type="ECO:0000256" key="6">
    <source>
        <dbReference type="HAMAP-Rule" id="MF_01208"/>
    </source>
</evidence>
<dbReference type="PANTHER" id="PTHR19278">
    <property type="entry name" value="OROTATE PHOSPHORIBOSYLTRANSFERASE"/>
    <property type="match status" value="1"/>
</dbReference>
<accession>K8ZC11</accession>
<comment type="caution">
    <text evidence="6">Lacks conserved residue(s) required for the propagation of feature annotation.</text>
</comment>
<keyword evidence="9" id="KW-1185">Reference proteome</keyword>
<dbReference type="InterPro" id="IPR000836">
    <property type="entry name" value="PRTase_dom"/>
</dbReference>
<name>K8ZC11_9ENTE</name>
<feature type="binding site" evidence="6">
    <location>
        <position position="102"/>
    </location>
    <ligand>
        <name>5-phospho-alpha-D-ribose 1-diphosphate</name>
        <dbReference type="ChEBI" id="CHEBI:58017"/>
        <note>ligand shared between dimeric partners</note>
    </ligand>
</feature>
<dbReference type="NCBIfam" id="TIGR00336">
    <property type="entry name" value="pyrE"/>
    <property type="match status" value="1"/>
</dbReference>
<comment type="pathway">
    <text evidence="1 6">Pyrimidine metabolism; UMP biosynthesis via de novo pathway; UMP from orotate: step 1/2.</text>
</comment>
<dbReference type="OrthoDB" id="9802134at2"/>
<dbReference type="RefSeq" id="WP_009488730.1">
    <property type="nucleotide sequence ID" value="NZ_AMYT01000011.1"/>
</dbReference>
<dbReference type="GO" id="GO:0019856">
    <property type="term" value="P:pyrimidine nucleobase biosynthetic process"/>
    <property type="evidence" value="ECO:0007669"/>
    <property type="project" value="TreeGrafter"/>
</dbReference>
<evidence type="ECO:0000256" key="3">
    <source>
        <dbReference type="ARBA" id="ARBA00022676"/>
    </source>
</evidence>
<sequence length="205" mass="22906">MNQQEQIAYDLLKIGAVQLDTDKGFTWASGIQSPIYCDNRVTLSYPAIRKHIIQAMKEYIEMYYPDVQCIAGTATAGIPHAALLAEALNLPMIYIRNKPKDHGRCSQIEGTFLPGTKMIVIDDLISTGGSVLNAVKVAQNEGANVCAVFSIFSYQLPKATENFAKAGIPYHSMTNYQALIQIAAKEHYIEEKDLSFLEEWRKEQQ</sequence>
<dbReference type="GO" id="GO:0000287">
    <property type="term" value="F:magnesium ion binding"/>
    <property type="evidence" value="ECO:0007669"/>
    <property type="project" value="UniProtKB-UniRule"/>
</dbReference>
<feature type="binding site" evidence="6">
    <location>
        <position position="126"/>
    </location>
    <ligand>
        <name>orotate</name>
        <dbReference type="ChEBI" id="CHEBI:30839"/>
    </ligand>
</feature>
<dbReference type="STRING" id="1234409.C683_0323"/>
<protein>
    <recommendedName>
        <fullName evidence="2 6">Orotate phosphoribosyltransferase</fullName>
        <shortName evidence="6">OPRT</shortName>
        <shortName evidence="6">OPRTase</shortName>
        <ecNumber evidence="2 6">2.4.2.10</ecNumber>
    </recommendedName>
</protein>
<evidence type="ECO:0000256" key="4">
    <source>
        <dbReference type="ARBA" id="ARBA00022679"/>
    </source>
</evidence>
<reference evidence="8 9" key="1">
    <citation type="journal article" date="2013" name="Genome Announc.">
        <title>Draft Genome Sequence of Catellicoccus marimammalium, a Novel Species Commonly Found in Gull Feces.</title>
        <authorList>
            <person name="Weigand M.R."/>
            <person name="Ryu H."/>
            <person name="Bozcek L."/>
            <person name="Konstantinidis K.T."/>
            <person name="Santo Domingo J.W."/>
        </authorList>
    </citation>
    <scope>NUCLEOTIDE SEQUENCE [LARGE SCALE GENOMIC DNA]</scope>
    <source>
        <strain evidence="8 9">M35/04/3</strain>
    </source>
</reference>
<dbReference type="GO" id="GO:0044205">
    <property type="term" value="P:'de novo' UMP biosynthetic process"/>
    <property type="evidence" value="ECO:0007669"/>
    <property type="project" value="UniProtKB-UniRule"/>
</dbReference>
<dbReference type="Pfam" id="PF00156">
    <property type="entry name" value="Pribosyltran"/>
    <property type="match status" value="1"/>
</dbReference>
<dbReference type="SUPFAM" id="SSF53271">
    <property type="entry name" value="PRTase-like"/>
    <property type="match status" value="1"/>
</dbReference>
<evidence type="ECO:0000256" key="5">
    <source>
        <dbReference type="ARBA" id="ARBA00022975"/>
    </source>
</evidence>
<keyword evidence="6" id="KW-0460">Magnesium</keyword>
<comment type="function">
    <text evidence="6">Catalyzes the transfer of a ribosyl phosphate group from 5-phosphoribose 1-diphosphate to orotate, leading to the formation of orotidine monophosphate (OMP).</text>
</comment>
<dbReference type="CDD" id="cd06223">
    <property type="entry name" value="PRTases_typeI"/>
    <property type="match status" value="1"/>
</dbReference>
<feature type="binding site" evidence="6">
    <location>
        <position position="96"/>
    </location>
    <ligand>
        <name>5-phospho-alpha-D-ribose 1-diphosphate</name>
        <dbReference type="ChEBI" id="CHEBI:58017"/>
        <note>ligand shared between dimeric partners</note>
    </ligand>
</feature>
<evidence type="ECO:0000313" key="9">
    <source>
        <dbReference type="Proteomes" id="UP000016057"/>
    </source>
</evidence>
<comment type="similarity">
    <text evidence="6">Belongs to the purine/pyrimidine phosphoribosyltransferase family. PyrE subfamily.</text>
</comment>
<dbReference type="Proteomes" id="UP000016057">
    <property type="component" value="Unassembled WGS sequence"/>
</dbReference>
<evidence type="ECO:0000259" key="7">
    <source>
        <dbReference type="Pfam" id="PF00156"/>
    </source>
</evidence>
<comment type="catalytic activity">
    <reaction evidence="6">
        <text>orotidine 5'-phosphate + diphosphate = orotate + 5-phospho-alpha-D-ribose 1-diphosphate</text>
        <dbReference type="Rhea" id="RHEA:10380"/>
        <dbReference type="ChEBI" id="CHEBI:30839"/>
        <dbReference type="ChEBI" id="CHEBI:33019"/>
        <dbReference type="ChEBI" id="CHEBI:57538"/>
        <dbReference type="ChEBI" id="CHEBI:58017"/>
        <dbReference type="EC" id="2.4.2.10"/>
    </reaction>
</comment>
<comment type="cofactor">
    <cofactor evidence="6">
        <name>Mg(2+)</name>
        <dbReference type="ChEBI" id="CHEBI:18420"/>
    </cofactor>
</comment>
<dbReference type="Gene3D" id="3.40.50.2020">
    <property type="match status" value="1"/>
</dbReference>
<comment type="caution">
    <text evidence="8">The sequence shown here is derived from an EMBL/GenBank/DDBJ whole genome shotgun (WGS) entry which is preliminary data.</text>
</comment>
<feature type="binding site" description="in other chain" evidence="6">
    <location>
        <begin position="122"/>
        <end position="130"/>
    </location>
    <ligand>
        <name>5-phospho-alpha-D-ribose 1-diphosphate</name>
        <dbReference type="ChEBI" id="CHEBI:58017"/>
        <note>ligand shared between dimeric partners</note>
    </ligand>
</feature>
<organism evidence="8 9">
    <name type="scientific">Catellicoccus marimammalium M35/04/3</name>
    <dbReference type="NCBI Taxonomy" id="1234409"/>
    <lineage>
        <taxon>Bacteria</taxon>
        <taxon>Bacillati</taxon>
        <taxon>Bacillota</taxon>
        <taxon>Bacilli</taxon>
        <taxon>Lactobacillales</taxon>
        <taxon>Enterococcaceae</taxon>
        <taxon>Catellicoccus</taxon>
    </lineage>
</organism>
<evidence type="ECO:0000256" key="1">
    <source>
        <dbReference type="ARBA" id="ARBA00004889"/>
    </source>
</evidence>